<dbReference type="InterPro" id="IPR002156">
    <property type="entry name" value="RNaseH_domain"/>
</dbReference>
<dbReference type="PANTHER" id="PTHR47723:SF23">
    <property type="entry name" value="REVERSE TRANSCRIPTASE-LIKE PROTEIN"/>
    <property type="match status" value="1"/>
</dbReference>
<dbReference type="EMBL" id="LXQA010488340">
    <property type="protein sequence ID" value="MCI54968.1"/>
    <property type="molecule type" value="Genomic_DNA"/>
</dbReference>
<feature type="non-terminal residue" evidence="2">
    <location>
        <position position="1"/>
    </location>
</feature>
<dbReference type="Proteomes" id="UP000265520">
    <property type="component" value="Unassembled WGS sequence"/>
</dbReference>
<feature type="non-terminal residue" evidence="2">
    <location>
        <position position="73"/>
    </location>
</feature>
<dbReference type="SUPFAM" id="SSF53098">
    <property type="entry name" value="Ribonuclease H-like"/>
    <property type="match status" value="1"/>
</dbReference>
<evidence type="ECO:0000313" key="2">
    <source>
        <dbReference type="EMBL" id="MCI54968.1"/>
    </source>
</evidence>
<evidence type="ECO:0000313" key="3">
    <source>
        <dbReference type="Proteomes" id="UP000265520"/>
    </source>
</evidence>
<dbReference type="InterPro" id="IPR036397">
    <property type="entry name" value="RNaseH_sf"/>
</dbReference>
<comment type="caution">
    <text evidence="2">The sequence shown here is derived from an EMBL/GenBank/DDBJ whole genome shotgun (WGS) entry which is preliminary data.</text>
</comment>
<feature type="domain" description="RNase H type-1" evidence="1">
    <location>
        <begin position="17"/>
        <end position="72"/>
    </location>
</feature>
<reference evidence="2 3" key="1">
    <citation type="journal article" date="2018" name="Front. Plant Sci.">
        <title>Red Clover (Trifolium pratense) and Zigzag Clover (T. medium) - A Picture of Genomic Similarities and Differences.</title>
        <authorList>
            <person name="Dluhosova J."/>
            <person name="Istvanek J."/>
            <person name="Nedelnik J."/>
            <person name="Repkova J."/>
        </authorList>
    </citation>
    <scope>NUCLEOTIDE SEQUENCE [LARGE SCALE GENOMIC DNA]</scope>
    <source>
        <strain evidence="3">cv. 10/8</strain>
        <tissue evidence="2">Leaf</tissue>
    </source>
</reference>
<dbReference type="InterPro" id="IPR053151">
    <property type="entry name" value="RNase_H-like"/>
</dbReference>
<organism evidence="2 3">
    <name type="scientific">Trifolium medium</name>
    <dbReference type="NCBI Taxonomy" id="97028"/>
    <lineage>
        <taxon>Eukaryota</taxon>
        <taxon>Viridiplantae</taxon>
        <taxon>Streptophyta</taxon>
        <taxon>Embryophyta</taxon>
        <taxon>Tracheophyta</taxon>
        <taxon>Spermatophyta</taxon>
        <taxon>Magnoliopsida</taxon>
        <taxon>eudicotyledons</taxon>
        <taxon>Gunneridae</taxon>
        <taxon>Pentapetalae</taxon>
        <taxon>rosids</taxon>
        <taxon>fabids</taxon>
        <taxon>Fabales</taxon>
        <taxon>Fabaceae</taxon>
        <taxon>Papilionoideae</taxon>
        <taxon>50 kb inversion clade</taxon>
        <taxon>NPAAA clade</taxon>
        <taxon>Hologalegina</taxon>
        <taxon>IRL clade</taxon>
        <taxon>Trifolieae</taxon>
        <taxon>Trifolium</taxon>
    </lineage>
</organism>
<accession>A0A392T1I8</accession>
<dbReference type="AlphaFoldDB" id="A0A392T1I8"/>
<evidence type="ECO:0000259" key="1">
    <source>
        <dbReference type="Pfam" id="PF13456"/>
    </source>
</evidence>
<dbReference type="PANTHER" id="PTHR47723">
    <property type="entry name" value="OS05G0353850 PROTEIN"/>
    <property type="match status" value="1"/>
</dbReference>
<keyword evidence="3" id="KW-1185">Reference proteome</keyword>
<dbReference type="CDD" id="cd06222">
    <property type="entry name" value="RNase_H_like"/>
    <property type="match status" value="1"/>
</dbReference>
<dbReference type="Pfam" id="PF13456">
    <property type="entry name" value="RVT_3"/>
    <property type="match status" value="1"/>
</dbReference>
<dbReference type="GO" id="GO:0004523">
    <property type="term" value="F:RNA-DNA hybrid ribonuclease activity"/>
    <property type="evidence" value="ECO:0007669"/>
    <property type="project" value="InterPro"/>
</dbReference>
<dbReference type="Gene3D" id="3.30.420.10">
    <property type="entry name" value="Ribonuclease H-like superfamily/Ribonuclease H"/>
    <property type="match status" value="1"/>
</dbReference>
<sequence length="73" mass="7910">IREVFWLPPIFSWTKCNTDGAALGCPGQASCAGVFRDNNATFLGCFTANLGLRTAFYAELIGVMYAIEIASEK</sequence>
<dbReference type="InterPro" id="IPR012337">
    <property type="entry name" value="RNaseH-like_sf"/>
</dbReference>
<protein>
    <submittedName>
        <fullName evidence="2">Ribonuclease H protein</fullName>
    </submittedName>
</protein>
<dbReference type="GO" id="GO:0003676">
    <property type="term" value="F:nucleic acid binding"/>
    <property type="evidence" value="ECO:0007669"/>
    <property type="project" value="InterPro"/>
</dbReference>
<name>A0A392T1I8_9FABA</name>
<dbReference type="InterPro" id="IPR044730">
    <property type="entry name" value="RNase_H-like_dom_plant"/>
</dbReference>
<proteinExistence type="predicted"/>